<dbReference type="Pfam" id="PF03109">
    <property type="entry name" value="ABC1"/>
    <property type="match status" value="1"/>
</dbReference>
<feature type="region of interest" description="Disordered" evidence="2">
    <location>
        <begin position="40"/>
        <end position="101"/>
    </location>
</feature>
<dbReference type="PANTHER" id="PTHR43173:SF37">
    <property type="entry name" value="ABC1 FAMILY PROTEIN C10F6.14C"/>
    <property type="match status" value="1"/>
</dbReference>
<dbReference type="CDD" id="cd13969">
    <property type="entry name" value="ADCK1-like"/>
    <property type="match status" value="1"/>
</dbReference>
<dbReference type="AlphaFoldDB" id="A0AB34FQG1"/>
<dbReference type="EMBL" id="JAQHRD010000004">
    <property type="protein sequence ID" value="KAJ6441492.1"/>
    <property type="molecule type" value="Genomic_DNA"/>
</dbReference>
<accession>A0AB34FQG1</accession>
<comment type="similarity">
    <text evidence="1">Belongs to the protein kinase superfamily. ADCK protein kinase family.</text>
</comment>
<dbReference type="SUPFAM" id="SSF56112">
    <property type="entry name" value="Protein kinase-like (PK-like)"/>
    <property type="match status" value="1"/>
</dbReference>
<evidence type="ECO:0000313" key="5">
    <source>
        <dbReference type="Proteomes" id="UP001163105"/>
    </source>
</evidence>
<proteinExistence type="inferred from homology"/>
<feature type="compositionally biased region" description="Low complexity" evidence="2">
    <location>
        <begin position="60"/>
        <end position="70"/>
    </location>
</feature>
<keyword evidence="5" id="KW-1185">Reference proteome</keyword>
<evidence type="ECO:0000256" key="2">
    <source>
        <dbReference type="SAM" id="MobiDB-lite"/>
    </source>
</evidence>
<gene>
    <name evidence="4" type="primary">ADCK</name>
    <name evidence="4" type="ORF">O9K51_05043</name>
</gene>
<dbReference type="InterPro" id="IPR011009">
    <property type="entry name" value="Kinase-like_dom_sf"/>
</dbReference>
<organism evidence="4 5">
    <name type="scientific">Purpureocillium lavendulum</name>
    <dbReference type="NCBI Taxonomy" id="1247861"/>
    <lineage>
        <taxon>Eukaryota</taxon>
        <taxon>Fungi</taxon>
        <taxon>Dikarya</taxon>
        <taxon>Ascomycota</taxon>
        <taxon>Pezizomycotina</taxon>
        <taxon>Sordariomycetes</taxon>
        <taxon>Hypocreomycetidae</taxon>
        <taxon>Hypocreales</taxon>
        <taxon>Ophiocordycipitaceae</taxon>
        <taxon>Purpureocillium</taxon>
    </lineage>
</organism>
<evidence type="ECO:0000256" key="1">
    <source>
        <dbReference type="ARBA" id="ARBA00009670"/>
    </source>
</evidence>
<comment type="caution">
    <text evidence="4">The sequence shown here is derived from an EMBL/GenBank/DDBJ whole genome shotgun (WGS) entry which is preliminary data.</text>
</comment>
<dbReference type="InterPro" id="IPR051130">
    <property type="entry name" value="Mito_struct-func_regulator"/>
</dbReference>
<feature type="domain" description="ABC1 atypical kinase-like" evidence="3">
    <location>
        <begin position="216"/>
        <end position="492"/>
    </location>
</feature>
<protein>
    <submittedName>
        <fullName evidence="4">Enoyl-CoA Hydratase family member</fullName>
    </submittedName>
</protein>
<sequence length="664" mass="74435">MRAINLLRGVPPAASSSRIVRGFKTTDCSVFRVSSAPTSYHGARRIPSRSLHPSTLRQFSSTSPISPTTTKTAGGEAGHDGTTPGATPPKEDGSNSSNGKKARPAIKIKWYWKGLILLVELCIGDYLLDRYVFGGVMLRTTIAYAVLARVGLDYKLHYGKDCWLARHPDEDLHQRNAKRVCTMLKWNGGLYLKAGQAVAMQGSVLPEEYQRMFGEMFDDAPHSSWSDVEKVITQDFGGRSIEEVFGVAPNDQEGSSFVFEREPRASASIAQVHYARLPDGRGLAVKVQRREISKQVSWDLWSMKLMTEYTAWVTGLPMGGMGQFVADRVMQETDFEHEASNSEKMADLVASDSSLRDRVYIPKVYREFTSKRVLTTEWVDAVQLWDKDGITGQGHRGQSVKSAESGLGLRLDDVMKTVVELFSAQMFSWGFVHCDPHPGNILIRENPNRPGKAQVVLLDHGLYITMSDKLRRQYSRFWKALVTNDDAALQRVSREWGMKSADAWADASLMRPYKNPSSADDEDGLAWQRTKETPEERKQRMIDEAAAYLGEEGLFPRELLFLERNITIVQGNNRFLGSPVNRIKLIGASALKAIRDEGSGQETFRDKASTRLALLSLDMAFWWSAVKQYFGYGEGMEQELKDAEDRQLRETKDAVAELFGITVN</sequence>
<dbReference type="Proteomes" id="UP001163105">
    <property type="component" value="Unassembled WGS sequence"/>
</dbReference>
<dbReference type="InterPro" id="IPR004147">
    <property type="entry name" value="ABC1_dom"/>
</dbReference>
<evidence type="ECO:0000313" key="4">
    <source>
        <dbReference type="EMBL" id="KAJ6441492.1"/>
    </source>
</evidence>
<name>A0AB34FQG1_9HYPO</name>
<reference evidence="4" key="1">
    <citation type="submission" date="2023-01" db="EMBL/GenBank/DDBJ databases">
        <title>The growth and conidiation of Purpureocillium lavendulum are regulated by nitrogen source and histone H3K14 acetylation.</title>
        <authorList>
            <person name="Tang P."/>
            <person name="Han J."/>
            <person name="Zhang C."/>
            <person name="Tang P."/>
            <person name="Qi F."/>
            <person name="Zhang K."/>
            <person name="Liang L."/>
        </authorList>
    </citation>
    <scope>NUCLEOTIDE SEQUENCE</scope>
    <source>
        <strain evidence="4">YMF1.00683</strain>
    </source>
</reference>
<evidence type="ECO:0000259" key="3">
    <source>
        <dbReference type="Pfam" id="PF03109"/>
    </source>
</evidence>
<dbReference type="InterPro" id="IPR045307">
    <property type="entry name" value="ADCK1_dom"/>
</dbReference>
<dbReference type="PANTHER" id="PTHR43173">
    <property type="entry name" value="ABC1 FAMILY PROTEIN"/>
    <property type="match status" value="1"/>
</dbReference>